<proteinExistence type="predicted"/>
<dbReference type="Pfam" id="PF08002">
    <property type="entry name" value="DUF1697"/>
    <property type="match status" value="1"/>
</dbReference>
<dbReference type="PIRSF" id="PIRSF008502">
    <property type="entry name" value="UCP008502"/>
    <property type="match status" value="1"/>
</dbReference>
<dbReference type="PANTHER" id="PTHR36439:SF1">
    <property type="entry name" value="DUF1697 DOMAIN-CONTAINING PROTEIN"/>
    <property type="match status" value="1"/>
</dbReference>
<reference evidence="1" key="1">
    <citation type="submission" date="2020-01" db="EMBL/GenBank/DDBJ databases">
        <authorList>
            <person name="Meier V. D."/>
            <person name="Meier V D."/>
        </authorList>
    </citation>
    <scope>NUCLEOTIDE SEQUENCE</scope>
    <source>
        <strain evidence="1">HLG_WM_MAG_06</strain>
    </source>
</reference>
<dbReference type="PANTHER" id="PTHR36439">
    <property type="entry name" value="BLL4334 PROTEIN"/>
    <property type="match status" value="1"/>
</dbReference>
<evidence type="ECO:0000313" key="1">
    <source>
        <dbReference type="EMBL" id="CAA6819312.1"/>
    </source>
</evidence>
<dbReference type="SUPFAM" id="SSF160379">
    <property type="entry name" value="SP0830-like"/>
    <property type="match status" value="1"/>
</dbReference>
<gene>
    <name evidence="1" type="ORF">HELGO_WM7881</name>
</gene>
<dbReference type="AlphaFoldDB" id="A0A6S6TES5"/>
<accession>A0A6S6TES5</accession>
<dbReference type="EMBL" id="CACVAP010000092">
    <property type="protein sequence ID" value="CAA6819312.1"/>
    <property type="molecule type" value="Genomic_DNA"/>
</dbReference>
<organism evidence="1">
    <name type="scientific">uncultured Sulfurovum sp</name>
    <dbReference type="NCBI Taxonomy" id="269237"/>
    <lineage>
        <taxon>Bacteria</taxon>
        <taxon>Pseudomonadati</taxon>
        <taxon>Campylobacterota</taxon>
        <taxon>Epsilonproteobacteria</taxon>
        <taxon>Campylobacterales</taxon>
        <taxon>Sulfurovaceae</taxon>
        <taxon>Sulfurovum</taxon>
        <taxon>environmental samples</taxon>
    </lineage>
</organism>
<evidence type="ECO:0008006" key="2">
    <source>
        <dbReference type="Google" id="ProtNLM"/>
    </source>
</evidence>
<protein>
    <recommendedName>
        <fullName evidence="2">DUF1697 domain-containing protein</fullName>
    </recommendedName>
</protein>
<dbReference type="Gene3D" id="3.30.70.1280">
    <property type="entry name" value="SP0830-like domains"/>
    <property type="match status" value="1"/>
</dbReference>
<dbReference type="InterPro" id="IPR012545">
    <property type="entry name" value="DUF1697"/>
</dbReference>
<sequence>MLVVVLKLACFQPHLTLVVVKSSKTMKTKTYISLLRGINVGGHKKILMTDLKALYESLGLERVETFIQSGNVVFNTDKSAETLSEEIQKTIFDKYGFEVLVQLRQISDFENIIKSCPYTKLDLEVDKATKIMITFLDALPSEEDVAELMTYVKAPEQLVVLGQETYLYCPNGYGTTKLNNNFLENKLKVNATTRNWKSIMRISILAMTNKI</sequence>
<name>A0A6S6TES5_9BACT</name>